<gene>
    <name evidence="1" type="ORF">S03H2_20710</name>
</gene>
<dbReference type="AlphaFoldDB" id="X1F0V9"/>
<proteinExistence type="predicted"/>
<protein>
    <submittedName>
        <fullName evidence="1">Uncharacterized protein</fullName>
    </submittedName>
</protein>
<accession>X1F0V9</accession>
<name>X1F0V9_9ZZZZ</name>
<dbReference type="EMBL" id="BARU01010945">
    <property type="protein sequence ID" value="GAH39271.1"/>
    <property type="molecule type" value="Genomic_DNA"/>
</dbReference>
<comment type="caution">
    <text evidence="1">The sequence shown here is derived from an EMBL/GenBank/DDBJ whole genome shotgun (WGS) entry which is preliminary data.</text>
</comment>
<reference evidence="1" key="1">
    <citation type="journal article" date="2014" name="Front. Microbiol.">
        <title>High frequency of phylogenetically diverse reductive dehalogenase-homologous genes in deep subseafloor sedimentary metagenomes.</title>
        <authorList>
            <person name="Kawai M."/>
            <person name="Futagami T."/>
            <person name="Toyoda A."/>
            <person name="Takaki Y."/>
            <person name="Nishi S."/>
            <person name="Hori S."/>
            <person name="Arai W."/>
            <person name="Tsubouchi T."/>
            <person name="Morono Y."/>
            <person name="Uchiyama I."/>
            <person name="Ito T."/>
            <person name="Fujiyama A."/>
            <person name="Inagaki F."/>
            <person name="Takami H."/>
        </authorList>
    </citation>
    <scope>NUCLEOTIDE SEQUENCE</scope>
    <source>
        <strain evidence="1">Expedition CK06-06</strain>
    </source>
</reference>
<organism evidence="1">
    <name type="scientific">marine sediment metagenome</name>
    <dbReference type="NCBI Taxonomy" id="412755"/>
    <lineage>
        <taxon>unclassified sequences</taxon>
        <taxon>metagenomes</taxon>
        <taxon>ecological metagenomes</taxon>
    </lineage>
</organism>
<sequence length="77" mass="9059">MNQSNLSINSKFSVPSFPDLLTSLPPQFRTGKVQRQLKRSYDIEYKRITEYVNRLAEDEKEFSATMYLFSRAERSTC</sequence>
<evidence type="ECO:0000313" key="1">
    <source>
        <dbReference type="EMBL" id="GAH39271.1"/>
    </source>
</evidence>